<dbReference type="EMBL" id="JAGQLH010000052">
    <property type="protein sequence ID" value="MCA9385876.1"/>
    <property type="molecule type" value="Genomic_DNA"/>
</dbReference>
<dbReference type="CDD" id="cd00829">
    <property type="entry name" value="SCP-x_thiolase"/>
    <property type="match status" value="1"/>
</dbReference>
<sequence>MTYIAGSYTTKFGELWERDLRSLGIEAIEGALKDANIELKDIDALYVANMAASRLSGQDHIGSLIASELGIDVPAYHIESACASGGVAVRLGHLDILSGESKNILVLGVEKMTDISNSGVTAALSGASDEEWEAFYGATFPSLYAMIAREHMRKFGTTREQLALCSVKNHAFGSKNPHAQFPFEITTEQVLDASPVADPLGLLDCSPISDGASAIVLSKEKKSDVKIISSAQAQDTISLHKRNDITELTATVKAANKAFHSAGLNRNNIDIVELHDCFSIAEILAYEDLGFAKKGEGGKLIESGKTGPGGSLPVNTSGGLKACGHPVGATGVKQIAELASQLSGSAGARQISKNLKYGLAHNVGGSGGTAVVHILAKVG</sequence>
<evidence type="ECO:0000313" key="4">
    <source>
        <dbReference type="Proteomes" id="UP000754563"/>
    </source>
</evidence>
<dbReference type="InterPro" id="IPR020616">
    <property type="entry name" value="Thiolase_N"/>
</dbReference>
<dbReference type="Pfam" id="PF22691">
    <property type="entry name" value="Thiolase_C_1"/>
    <property type="match status" value="1"/>
</dbReference>
<evidence type="ECO:0000259" key="2">
    <source>
        <dbReference type="Pfam" id="PF22691"/>
    </source>
</evidence>
<dbReference type="InterPro" id="IPR016039">
    <property type="entry name" value="Thiolase-like"/>
</dbReference>
<gene>
    <name evidence="3" type="ORF">KC717_04475</name>
</gene>
<proteinExistence type="predicted"/>
<dbReference type="PIRSF" id="PIRSF000429">
    <property type="entry name" value="Ac-CoA_Ac_transf"/>
    <property type="match status" value="1"/>
</dbReference>
<protein>
    <submittedName>
        <fullName evidence="3">Thiolase domain-containing protein</fullName>
    </submittedName>
</protein>
<dbReference type="Proteomes" id="UP000754563">
    <property type="component" value="Unassembled WGS sequence"/>
</dbReference>
<name>A0A955L8X1_9BACT</name>
<feature type="domain" description="Thiolase C-terminal" evidence="2">
    <location>
        <begin position="231"/>
        <end position="376"/>
    </location>
</feature>
<dbReference type="NCBIfam" id="NF004720">
    <property type="entry name" value="PRK06064.1"/>
    <property type="match status" value="1"/>
</dbReference>
<dbReference type="GO" id="GO:0016747">
    <property type="term" value="F:acyltransferase activity, transferring groups other than amino-acyl groups"/>
    <property type="evidence" value="ECO:0007669"/>
    <property type="project" value="InterPro"/>
</dbReference>
<dbReference type="PANTHER" id="PTHR42870:SF6">
    <property type="entry name" value="ACETYL-COA C-ACYLTRANSFERASE"/>
    <property type="match status" value="1"/>
</dbReference>
<dbReference type="SUPFAM" id="SSF53901">
    <property type="entry name" value="Thiolase-like"/>
    <property type="match status" value="2"/>
</dbReference>
<organism evidence="3 4">
    <name type="scientific">Candidatus Dojkabacteria bacterium</name>
    <dbReference type="NCBI Taxonomy" id="2099670"/>
    <lineage>
        <taxon>Bacteria</taxon>
        <taxon>Candidatus Dojkabacteria</taxon>
    </lineage>
</organism>
<accession>A0A955L8X1</accession>
<dbReference type="AlphaFoldDB" id="A0A955L8X1"/>
<dbReference type="PANTHER" id="PTHR42870">
    <property type="entry name" value="ACETYL-COA C-ACETYLTRANSFERASE"/>
    <property type="match status" value="1"/>
</dbReference>
<evidence type="ECO:0000313" key="3">
    <source>
        <dbReference type="EMBL" id="MCA9385876.1"/>
    </source>
</evidence>
<reference evidence="3" key="1">
    <citation type="submission" date="2020-04" db="EMBL/GenBank/DDBJ databases">
        <authorList>
            <person name="Zhang T."/>
        </authorList>
    </citation>
    <scope>NUCLEOTIDE SEQUENCE</scope>
    <source>
        <strain evidence="3">HKST-UBA11</strain>
    </source>
</reference>
<feature type="domain" description="Thiolase N-terminal" evidence="1">
    <location>
        <begin position="3"/>
        <end position="220"/>
    </location>
</feature>
<comment type="caution">
    <text evidence="3">The sequence shown here is derived from an EMBL/GenBank/DDBJ whole genome shotgun (WGS) entry which is preliminary data.</text>
</comment>
<reference evidence="3" key="2">
    <citation type="journal article" date="2021" name="Microbiome">
        <title>Successional dynamics and alternative stable states in a saline activated sludge microbial community over 9 years.</title>
        <authorList>
            <person name="Wang Y."/>
            <person name="Ye J."/>
            <person name="Ju F."/>
            <person name="Liu L."/>
            <person name="Boyd J.A."/>
            <person name="Deng Y."/>
            <person name="Parks D.H."/>
            <person name="Jiang X."/>
            <person name="Yin X."/>
            <person name="Woodcroft B.J."/>
            <person name="Tyson G.W."/>
            <person name="Hugenholtz P."/>
            <person name="Polz M.F."/>
            <person name="Zhang T."/>
        </authorList>
    </citation>
    <scope>NUCLEOTIDE SEQUENCE</scope>
    <source>
        <strain evidence="3">HKST-UBA11</strain>
    </source>
</reference>
<dbReference type="InterPro" id="IPR055140">
    <property type="entry name" value="Thiolase_C_2"/>
</dbReference>
<dbReference type="Pfam" id="PF00108">
    <property type="entry name" value="Thiolase_N"/>
    <property type="match status" value="1"/>
</dbReference>
<dbReference type="InterPro" id="IPR002155">
    <property type="entry name" value="Thiolase"/>
</dbReference>
<evidence type="ECO:0000259" key="1">
    <source>
        <dbReference type="Pfam" id="PF00108"/>
    </source>
</evidence>
<dbReference type="Gene3D" id="3.40.47.10">
    <property type="match status" value="1"/>
</dbReference>